<evidence type="ECO:0000313" key="1">
    <source>
        <dbReference type="EMBL" id="KAG1533653.1"/>
    </source>
</evidence>
<keyword evidence="2" id="KW-1185">Reference proteome</keyword>
<accession>A0A9P7C369</accession>
<reference evidence="1 2" key="1">
    <citation type="journal article" date="2020" name="Microb. Genom.">
        <title>Genetic diversity of clinical and environmental Mucorales isolates obtained from an investigation of mucormycosis cases among solid organ transplant recipients.</title>
        <authorList>
            <person name="Nguyen M.H."/>
            <person name="Kaul D."/>
            <person name="Muto C."/>
            <person name="Cheng S.J."/>
            <person name="Richter R.A."/>
            <person name="Bruno V.M."/>
            <person name="Liu G."/>
            <person name="Beyhan S."/>
            <person name="Sundermann A.J."/>
            <person name="Mounaud S."/>
            <person name="Pasculle A.W."/>
            <person name="Nierman W.C."/>
            <person name="Driscoll E."/>
            <person name="Cumbie R."/>
            <person name="Clancy C.J."/>
            <person name="Dupont C.L."/>
        </authorList>
    </citation>
    <scope>NUCLEOTIDE SEQUENCE [LARGE SCALE GENOMIC DNA]</scope>
    <source>
        <strain evidence="1 2">GL24</strain>
    </source>
</reference>
<proteinExistence type="predicted"/>
<evidence type="ECO:0000313" key="2">
    <source>
        <dbReference type="Proteomes" id="UP000740926"/>
    </source>
</evidence>
<dbReference type="Proteomes" id="UP000740926">
    <property type="component" value="Unassembled WGS sequence"/>
</dbReference>
<dbReference type="EMBL" id="JAANIU010009143">
    <property type="protein sequence ID" value="KAG1533653.1"/>
    <property type="molecule type" value="Genomic_DNA"/>
</dbReference>
<protein>
    <submittedName>
        <fullName evidence="1">Uncharacterized protein</fullName>
    </submittedName>
</protein>
<name>A0A9P7C369_9FUNG</name>
<comment type="caution">
    <text evidence="1">The sequence shown here is derived from an EMBL/GenBank/DDBJ whole genome shotgun (WGS) entry which is preliminary data.</text>
</comment>
<sequence length="144" mass="15104">MTTCAPLWQDRFQRQVAVHQSKSWLLAHSVGDVIADDGGAFQVVPPQLVADLQRGLGGARRISRAHVGHQPNALVPAGGQKGAHALLQHRVIAVSPIVPARKCFARDGSLGQALAHQIVDIAAFQQWHGGADAVIGHAGANADA</sequence>
<gene>
    <name evidence="1" type="ORF">G6F50_015798</name>
</gene>
<organism evidence="1 2">
    <name type="scientific">Rhizopus delemar</name>
    <dbReference type="NCBI Taxonomy" id="936053"/>
    <lineage>
        <taxon>Eukaryota</taxon>
        <taxon>Fungi</taxon>
        <taxon>Fungi incertae sedis</taxon>
        <taxon>Mucoromycota</taxon>
        <taxon>Mucoromycotina</taxon>
        <taxon>Mucoromycetes</taxon>
        <taxon>Mucorales</taxon>
        <taxon>Mucorineae</taxon>
        <taxon>Rhizopodaceae</taxon>
        <taxon>Rhizopus</taxon>
    </lineage>
</organism>
<dbReference type="AlphaFoldDB" id="A0A9P7C369"/>